<dbReference type="InterPro" id="IPR045275">
    <property type="entry name" value="MscS_archaea/bacteria_type"/>
</dbReference>
<gene>
    <name evidence="11" type="ORF">DVT68_14960</name>
</gene>
<evidence type="ECO:0000256" key="7">
    <source>
        <dbReference type="RuleBase" id="RU369025"/>
    </source>
</evidence>
<comment type="caution">
    <text evidence="11">The sequence shown here is derived from an EMBL/GenBank/DDBJ whole genome shotgun (WGS) entry which is preliminary data.</text>
</comment>
<evidence type="ECO:0000256" key="3">
    <source>
        <dbReference type="ARBA" id="ARBA00022475"/>
    </source>
</evidence>
<keyword evidence="5 7" id="KW-1133">Transmembrane helix</keyword>
<evidence type="ECO:0000256" key="4">
    <source>
        <dbReference type="ARBA" id="ARBA00022692"/>
    </source>
</evidence>
<evidence type="ECO:0000259" key="10">
    <source>
        <dbReference type="Pfam" id="PF21082"/>
    </source>
</evidence>
<dbReference type="InterPro" id="IPR011066">
    <property type="entry name" value="MscS_channel_C_sf"/>
</dbReference>
<sequence length="606" mass="65886">MAATVLAEHGVMMTAVSMAASPGRRARRCARPAPWWARFAVGAHRCVLTLAMLAITGLAGVAPASAQTPPELPAPASSAAEVLGASAEGAPVRVWNRTVVTLYAPFHGISPADRARSAGERIEGVIDKLKPTDIYTSWVESGSEQGVLVHGGNLMLFGLLPGDVEGGDRAALERAANQAVQVLRETVRERDASREPGLLLRGVGLSVLASVVLFALCWALMRVDRMLQRRLIAITHARLQLNIAGFDLRPLIWTLLRRLASLVRVAAMLFLGYLWLSFVLRQFPYTSPWGEVLGQYLVNTALDLGMGLVNQLPNLLTLVVIFLVTRGVVRLIGAWFRAVEAGTVTVGWLEAPTAVVTRRLVSALIWLFALIVAYPYIPGSNSDAFKGVTVFLGVMLSLGSAGIVNQVMSGLVVLYSRAVRTGDWVHVGDYEGAVLELGALSMKLVTRTREEVSVPNSVLSSSPMRNFTRQSRQEGLLLTVTVSVGYDTPWRQVDALLELAAARTSYLLKEPRPFVLHTALADYYIVYQLNAATAYPAIHVETEAELNRHIVDAFNEFGVQVMSPHFRRQPEQKVWVPPERWYEAPAAPPPRPEEHAPSPSGGPPAG</sequence>
<reference evidence="11 12" key="1">
    <citation type="submission" date="2018-07" db="EMBL/GenBank/DDBJ databases">
        <title>Dyella solisilvae sp. nov., isolated from the pine and broad-leaved mixed forest soil.</title>
        <authorList>
            <person name="Gao Z."/>
            <person name="Qiu L."/>
        </authorList>
    </citation>
    <scope>NUCLEOTIDE SEQUENCE [LARGE SCALE GENOMIC DNA]</scope>
    <source>
        <strain evidence="11 12">DHG54</strain>
    </source>
</reference>
<evidence type="ECO:0000259" key="9">
    <source>
        <dbReference type="Pfam" id="PF00924"/>
    </source>
</evidence>
<dbReference type="Gene3D" id="2.30.30.60">
    <property type="match status" value="1"/>
</dbReference>
<dbReference type="InterPro" id="IPR010920">
    <property type="entry name" value="LSM_dom_sf"/>
</dbReference>
<comment type="caution">
    <text evidence="7">Lacks conserved residue(s) required for the propagation of feature annotation.</text>
</comment>
<dbReference type="AlphaFoldDB" id="A0A370K4M2"/>
<evidence type="ECO:0000313" key="11">
    <source>
        <dbReference type="EMBL" id="RDI97593.1"/>
    </source>
</evidence>
<feature type="transmembrane region" description="Helical" evidence="7">
    <location>
        <begin position="259"/>
        <end position="280"/>
    </location>
</feature>
<comment type="subunit">
    <text evidence="7">Homoheptamer.</text>
</comment>
<feature type="domain" description="Mechanosensitive ion channel MscS" evidence="9">
    <location>
        <begin position="403"/>
        <end position="469"/>
    </location>
</feature>
<proteinExistence type="inferred from homology"/>
<evidence type="ECO:0000256" key="2">
    <source>
        <dbReference type="ARBA" id="ARBA00008017"/>
    </source>
</evidence>
<dbReference type="GO" id="GO:0008381">
    <property type="term" value="F:mechanosensitive monoatomic ion channel activity"/>
    <property type="evidence" value="ECO:0007669"/>
    <property type="project" value="InterPro"/>
</dbReference>
<dbReference type="Gene3D" id="3.30.70.100">
    <property type="match status" value="1"/>
</dbReference>
<keyword evidence="7" id="KW-0406">Ion transport</keyword>
<keyword evidence="4 7" id="KW-0812">Transmembrane</keyword>
<dbReference type="GO" id="GO:0005886">
    <property type="term" value="C:plasma membrane"/>
    <property type="evidence" value="ECO:0007669"/>
    <property type="project" value="UniProtKB-SubCell"/>
</dbReference>
<keyword evidence="7" id="KW-0813">Transport</keyword>
<evidence type="ECO:0000256" key="8">
    <source>
        <dbReference type="SAM" id="MobiDB-lite"/>
    </source>
</evidence>
<evidence type="ECO:0000256" key="5">
    <source>
        <dbReference type="ARBA" id="ARBA00022989"/>
    </source>
</evidence>
<feature type="transmembrane region" description="Helical" evidence="7">
    <location>
        <begin position="198"/>
        <end position="221"/>
    </location>
</feature>
<keyword evidence="3" id="KW-1003">Cell membrane</keyword>
<accession>A0A370K4M2</accession>
<dbReference type="SUPFAM" id="SSF50182">
    <property type="entry name" value="Sm-like ribonucleoproteins"/>
    <property type="match status" value="1"/>
</dbReference>
<feature type="transmembrane region" description="Helical" evidence="7">
    <location>
        <begin position="389"/>
        <end position="415"/>
    </location>
</feature>
<dbReference type="EMBL" id="QQSY01000004">
    <property type="protein sequence ID" value="RDI97593.1"/>
    <property type="molecule type" value="Genomic_DNA"/>
</dbReference>
<keyword evidence="7" id="KW-0407">Ion channel</keyword>
<evidence type="ECO:0000256" key="6">
    <source>
        <dbReference type="ARBA" id="ARBA00023136"/>
    </source>
</evidence>
<keyword evidence="6 7" id="KW-0472">Membrane</keyword>
<protein>
    <recommendedName>
        <fullName evidence="7">Small-conductance mechanosensitive channel</fullName>
    </recommendedName>
</protein>
<keyword evidence="7" id="KW-0997">Cell inner membrane</keyword>
<name>A0A370K4M2_9GAMM</name>
<evidence type="ECO:0000313" key="12">
    <source>
        <dbReference type="Proteomes" id="UP000254711"/>
    </source>
</evidence>
<comment type="function">
    <text evidence="7">Mechanosensitive channel that participates in the regulation of osmotic pressure changes within the cell, opening in response to stretch forces in the membrane lipid bilayer, without the need for other proteins. Contributes to normal resistance to hypoosmotic shock. Forms an ion channel of 1.0 nanosiemens conductance with a slight preference for anions.</text>
</comment>
<feature type="domain" description="Mechanosensitive ion channel MscS C-terminal" evidence="10">
    <location>
        <begin position="479"/>
        <end position="560"/>
    </location>
</feature>
<keyword evidence="12" id="KW-1185">Reference proteome</keyword>
<feature type="region of interest" description="Disordered" evidence="8">
    <location>
        <begin position="579"/>
        <end position="606"/>
    </location>
</feature>
<comment type="similarity">
    <text evidence="2 7">Belongs to the MscS (TC 1.A.23) family.</text>
</comment>
<dbReference type="InterPro" id="IPR023408">
    <property type="entry name" value="MscS_beta-dom_sf"/>
</dbReference>
<feature type="transmembrane region" description="Helical" evidence="7">
    <location>
        <begin position="315"/>
        <end position="339"/>
    </location>
</feature>
<comment type="subcellular location">
    <subcellularLocation>
        <location evidence="7">Cell inner membrane</location>
        <topology evidence="7">Multi-pass membrane protein</topology>
    </subcellularLocation>
    <subcellularLocation>
        <location evidence="1">Cell membrane</location>
        <topology evidence="1">Multi-pass membrane protein</topology>
    </subcellularLocation>
</comment>
<dbReference type="Pfam" id="PF00924">
    <property type="entry name" value="MS_channel_2nd"/>
    <property type="match status" value="1"/>
</dbReference>
<organism evidence="11 12">
    <name type="scientific">Dyella solisilvae</name>
    <dbReference type="NCBI Taxonomy" id="1920168"/>
    <lineage>
        <taxon>Bacteria</taxon>
        <taxon>Pseudomonadati</taxon>
        <taxon>Pseudomonadota</taxon>
        <taxon>Gammaproteobacteria</taxon>
        <taxon>Lysobacterales</taxon>
        <taxon>Rhodanobacteraceae</taxon>
        <taxon>Dyella</taxon>
    </lineage>
</organism>
<dbReference type="Proteomes" id="UP000254711">
    <property type="component" value="Unassembled WGS sequence"/>
</dbReference>
<feature type="transmembrane region" description="Helical" evidence="7">
    <location>
        <begin position="360"/>
        <end position="377"/>
    </location>
</feature>
<dbReference type="PANTHER" id="PTHR30221:SF18">
    <property type="entry name" value="SLL0590 PROTEIN"/>
    <property type="match status" value="1"/>
</dbReference>
<dbReference type="Pfam" id="PF21082">
    <property type="entry name" value="MS_channel_3rd"/>
    <property type="match status" value="1"/>
</dbReference>
<dbReference type="InterPro" id="IPR006685">
    <property type="entry name" value="MscS_channel_2nd"/>
</dbReference>
<evidence type="ECO:0000256" key="1">
    <source>
        <dbReference type="ARBA" id="ARBA00004651"/>
    </source>
</evidence>
<dbReference type="SUPFAM" id="SSF82689">
    <property type="entry name" value="Mechanosensitive channel protein MscS (YggB), C-terminal domain"/>
    <property type="match status" value="1"/>
</dbReference>
<dbReference type="InterPro" id="IPR049278">
    <property type="entry name" value="MS_channel_C"/>
</dbReference>
<dbReference type="PANTHER" id="PTHR30221">
    <property type="entry name" value="SMALL-CONDUCTANCE MECHANOSENSITIVE CHANNEL"/>
    <property type="match status" value="1"/>
</dbReference>